<keyword evidence="9 14" id="KW-0408">Iron</keyword>
<feature type="binding site" evidence="14">
    <location>
        <position position="88"/>
    </location>
    <ligand>
        <name>Ca(2+)</name>
        <dbReference type="ChEBI" id="CHEBI:29108"/>
        <label>1</label>
    </ligand>
</feature>
<dbReference type="AlphaFoldDB" id="A0A1U8B419"/>
<keyword evidence="4 17" id="KW-0575">Peroxidase</keyword>
<keyword evidence="8 17" id="KW-0560">Oxidoreductase</keyword>
<feature type="binding site" evidence="14">
    <location>
        <position position="74"/>
    </location>
    <ligand>
        <name>Ca(2+)</name>
        <dbReference type="ChEBI" id="CHEBI:29108"/>
        <label>1</label>
    </ligand>
</feature>
<dbReference type="PROSITE" id="PS50873">
    <property type="entry name" value="PEROXIDASE_4"/>
    <property type="match status" value="1"/>
</dbReference>
<comment type="cofactor">
    <cofactor evidence="14 17">
        <name>heme b</name>
        <dbReference type="ChEBI" id="CHEBI:60344"/>
    </cofactor>
    <text evidence="14 17">Binds 1 heme b (iron(II)-protoporphyrin IX) group per subunit.</text>
</comment>
<dbReference type="OrthoDB" id="2113341at2759"/>
<evidence type="ECO:0000256" key="16">
    <source>
        <dbReference type="PIRSR" id="PIRSR600823-5"/>
    </source>
</evidence>
<protein>
    <recommendedName>
        <fullName evidence="3 17">Peroxidase</fullName>
        <ecNumber evidence="3 17">1.11.1.7</ecNumber>
    </recommendedName>
</protein>
<dbReference type="EC" id="1.11.1.7" evidence="3 17"/>
<evidence type="ECO:0000256" key="12">
    <source>
        <dbReference type="ARBA" id="ARBA00023324"/>
    </source>
</evidence>
<feature type="binding site" evidence="14">
    <location>
        <position position="72"/>
    </location>
    <ligand>
        <name>Ca(2+)</name>
        <dbReference type="ChEBI" id="CHEBI:29108"/>
        <label>1</label>
    </ligand>
</feature>
<dbReference type="OMA" id="IIKMGEI"/>
<comment type="catalytic activity">
    <reaction evidence="1 17">
        <text>2 a phenolic donor + H2O2 = 2 a phenolic radical donor + 2 H2O</text>
        <dbReference type="Rhea" id="RHEA:56136"/>
        <dbReference type="ChEBI" id="CHEBI:15377"/>
        <dbReference type="ChEBI" id="CHEBI:16240"/>
        <dbReference type="ChEBI" id="CHEBI:139520"/>
        <dbReference type="ChEBI" id="CHEBI:139521"/>
        <dbReference type="EC" id="1.11.1.7"/>
    </reaction>
</comment>
<feature type="binding site" evidence="14">
    <location>
        <position position="67"/>
    </location>
    <ligand>
        <name>Ca(2+)</name>
        <dbReference type="ChEBI" id="CHEBI:29108"/>
        <label>1</label>
    </ligand>
</feature>
<evidence type="ECO:0000256" key="11">
    <source>
        <dbReference type="ARBA" id="ARBA00023180"/>
    </source>
</evidence>
<feature type="domain" description="Plant heme peroxidase family profile" evidence="18">
    <location>
        <begin position="25"/>
        <end position="328"/>
    </location>
</feature>
<dbReference type="Pfam" id="PF00141">
    <property type="entry name" value="peroxidase"/>
    <property type="match status" value="1"/>
</dbReference>
<dbReference type="GO" id="GO:0004601">
    <property type="term" value="F:peroxidase activity"/>
    <property type="evidence" value="ECO:0000318"/>
    <property type="project" value="GO_Central"/>
</dbReference>
<dbReference type="InterPro" id="IPR000823">
    <property type="entry name" value="Peroxidase_pln"/>
</dbReference>
<evidence type="ECO:0000313" key="19">
    <source>
        <dbReference type="Proteomes" id="UP000189703"/>
    </source>
</evidence>
<dbReference type="InParanoid" id="A0A1U8B419"/>
<dbReference type="RefSeq" id="XP_010275557.1">
    <property type="nucleotide sequence ID" value="XM_010277255.1"/>
</dbReference>
<keyword evidence="17" id="KW-0964">Secreted</keyword>
<dbReference type="GeneID" id="104610571"/>
<feature type="binding site" description="axial binding residue" evidence="14">
    <location>
        <position position="196"/>
    </location>
    <ligand>
        <name>heme b</name>
        <dbReference type="ChEBI" id="CHEBI:60344"/>
    </ligand>
    <ligandPart>
        <name>Fe</name>
        <dbReference type="ChEBI" id="CHEBI:18248"/>
    </ligandPart>
</feature>
<dbReference type="KEGG" id="nnu:104610571"/>
<comment type="subcellular location">
    <subcellularLocation>
        <location evidence="17">Secreted</location>
    </subcellularLocation>
</comment>
<feature type="disulfide bond" evidence="16">
    <location>
        <begin position="35"/>
        <end position="115"/>
    </location>
</feature>
<feature type="disulfide bond" evidence="16">
    <location>
        <begin position="68"/>
        <end position="73"/>
    </location>
</feature>
<feature type="disulfide bond" evidence="16">
    <location>
        <begin position="203"/>
        <end position="235"/>
    </location>
</feature>
<evidence type="ECO:0000256" key="4">
    <source>
        <dbReference type="ARBA" id="ARBA00022559"/>
    </source>
</evidence>
<dbReference type="GO" id="GO:0009505">
    <property type="term" value="C:plant-type cell wall"/>
    <property type="evidence" value="ECO:0000318"/>
    <property type="project" value="GO_Central"/>
</dbReference>
<keyword evidence="12 17" id="KW-0376">Hydrogen peroxide</keyword>
<accession>A0A1U8B419</accession>
<comment type="cofactor">
    <cofactor evidence="14 17">
        <name>Ca(2+)</name>
        <dbReference type="ChEBI" id="CHEBI:29108"/>
    </cofactor>
    <text evidence="14 17">Binds 2 calcium ions per subunit.</text>
</comment>
<dbReference type="InterPro" id="IPR010255">
    <property type="entry name" value="Haem_peroxidase_sf"/>
</dbReference>
<keyword evidence="5 17" id="KW-0349">Heme</keyword>
<dbReference type="GO" id="GO:0006979">
    <property type="term" value="P:response to oxidative stress"/>
    <property type="evidence" value="ECO:0007669"/>
    <property type="project" value="UniProtKB-UniRule"/>
</dbReference>
<keyword evidence="10 16" id="KW-1015">Disulfide bond</keyword>
<dbReference type="GO" id="GO:0020037">
    <property type="term" value="F:heme binding"/>
    <property type="evidence" value="ECO:0007669"/>
    <property type="project" value="UniProtKB-UniRule"/>
</dbReference>
<dbReference type="GO" id="GO:0006950">
    <property type="term" value="P:response to stress"/>
    <property type="evidence" value="ECO:0000318"/>
    <property type="project" value="GO_Central"/>
</dbReference>
<dbReference type="PRINTS" id="PR00458">
    <property type="entry name" value="PEROXIDASE"/>
</dbReference>
<dbReference type="FunFam" id="1.10.520.10:FF:000001">
    <property type="entry name" value="Peroxidase"/>
    <property type="match status" value="1"/>
</dbReference>
<evidence type="ECO:0000256" key="10">
    <source>
        <dbReference type="ARBA" id="ARBA00023157"/>
    </source>
</evidence>
<dbReference type="Gene3D" id="1.10.420.10">
    <property type="entry name" value="Peroxidase, domain 2"/>
    <property type="match status" value="1"/>
</dbReference>
<dbReference type="CDD" id="cd00693">
    <property type="entry name" value="secretory_peroxidase"/>
    <property type="match status" value="1"/>
</dbReference>
<dbReference type="STRING" id="4432.A0A1U8B419"/>
<feature type="disulfide bond" evidence="16">
    <location>
        <begin position="121"/>
        <end position="324"/>
    </location>
</feature>
<organism evidence="19 20">
    <name type="scientific">Nelumbo nucifera</name>
    <name type="common">Sacred lotus</name>
    <dbReference type="NCBI Taxonomy" id="4432"/>
    <lineage>
        <taxon>Eukaryota</taxon>
        <taxon>Viridiplantae</taxon>
        <taxon>Streptophyta</taxon>
        <taxon>Embryophyta</taxon>
        <taxon>Tracheophyta</taxon>
        <taxon>Spermatophyta</taxon>
        <taxon>Magnoliopsida</taxon>
        <taxon>Proteales</taxon>
        <taxon>Nelumbonaceae</taxon>
        <taxon>Nelumbo</taxon>
    </lineage>
</organism>
<keyword evidence="7 14" id="KW-0106">Calcium</keyword>
<evidence type="ECO:0000256" key="7">
    <source>
        <dbReference type="ARBA" id="ARBA00022837"/>
    </source>
</evidence>
<comment type="similarity">
    <text evidence="17">Belongs to the peroxidase family. Classical plant (class III) peroxidase subfamily.</text>
</comment>
<evidence type="ECO:0000256" key="1">
    <source>
        <dbReference type="ARBA" id="ARBA00000189"/>
    </source>
</evidence>
<dbReference type="Gene3D" id="1.10.520.10">
    <property type="match status" value="1"/>
</dbReference>
<evidence type="ECO:0000256" key="9">
    <source>
        <dbReference type="ARBA" id="ARBA00023004"/>
    </source>
</evidence>
<feature type="binding site" evidence="14">
    <location>
        <position position="70"/>
    </location>
    <ligand>
        <name>Ca(2+)</name>
        <dbReference type="ChEBI" id="CHEBI:29108"/>
        <label>1</label>
    </ligand>
</feature>
<evidence type="ECO:0000256" key="15">
    <source>
        <dbReference type="PIRSR" id="PIRSR600823-4"/>
    </source>
</evidence>
<gene>
    <name evidence="20" type="primary">LOC104610571</name>
</gene>
<dbReference type="InterPro" id="IPR033905">
    <property type="entry name" value="Secretory_peroxidase"/>
</dbReference>
<feature type="chain" id="PRO_5010397896" description="Peroxidase" evidence="17">
    <location>
        <begin position="21"/>
        <end position="329"/>
    </location>
</feature>
<evidence type="ECO:0000313" key="20">
    <source>
        <dbReference type="RefSeq" id="XP_010275557.1"/>
    </source>
</evidence>
<keyword evidence="17" id="KW-0732">Signal</keyword>
<dbReference type="PANTHER" id="PTHR31235">
    <property type="entry name" value="PEROXIDASE 25-RELATED"/>
    <property type="match status" value="1"/>
</dbReference>
<feature type="site" description="Transition state stabilizer" evidence="15">
    <location>
        <position position="62"/>
    </location>
</feature>
<dbReference type="InterPro" id="IPR019793">
    <property type="entry name" value="Peroxidases_heam-ligand_BS"/>
</dbReference>
<dbReference type="GO" id="GO:0140825">
    <property type="term" value="F:lactoperoxidase activity"/>
    <property type="evidence" value="ECO:0007669"/>
    <property type="project" value="UniProtKB-EC"/>
</dbReference>
<feature type="binding site" evidence="14">
    <location>
        <position position="256"/>
    </location>
    <ligand>
        <name>Ca(2+)</name>
        <dbReference type="ChEBI" id="CHEBI:29108"/>
        <label>2</label>
    </ligand>
</feature>
<feature type="binding site" evidence="14">
    <location>
        <position position="197"/>
    </location>
    <ligand>
        <name>Ca(2+)</name>
        <dbReference type="ChEBI" id="CHEBI:29108"/>
        <label>2</label>
    </ligand>
</feature>
<reference evidence="20" key="1">
    <citation type="submission" date="2025-08" db="UniProtKB">
        <authorList>
            <consortium name="RefSeq"/>
        </authorList>
    </citation>
    <scope>IDENTIFICATION</scope>
</reference>
<feature type="binding site" evidence="14">
    <location>
        <position position="251"/>
    </location>
    <ligand>
        <name>Ca(2+)</name>
        <dbReference type="ChEBI" id="CHEBI:29108"/>
        <label>2</label>
    </ligand>
</feature>
<keyword evidence="6 14" id="KW-0479">Metal-binding</keyword>
<evidence type="ECO:0000256" key="6">
    <source>
        <dbReference type="ARBA" id="ARBA00022723"/>
    </source>
</evidence>
<evidence type="ECO:0000256" key="3">
    <source>
        <dbReference type="ARBA" id="ARBA00012313"/>
    </source>
</evidence>
<dbReference type="PRINTS" id="PR00461">
    <property type="entry name" value="PLPEROXIDASE"/>
</dbReference>
<comment type="function">
    <text evidence="17">Removal of H(2)O(2), oxidation of toxic reductants, biosynthesis and degradation of lignin, suberization, auxin catabolism, response to environmental stresses such as wounding, pathogen attack and oxidative stress.</text>
</comment>
<comment type="similarity">
    <text evidence="2">Belongs to the peroxidase family. Ascorbate peroxidase subfamily.</text>
</comment>
<evidence type="ECO:0000256" key="2">
    <source>
        <dbReference type="ARBA" id="ARBA00006873"/>
    </source>
</evidence>
<name>A0A1U8B419_NELNU</name>
<dbReference type="eggNOG" id="ENOG502SKZE">
    <property type="taxonomic scope" value="Eukaryota"/>
</dbReference>
<feature type="binding site" evidence="14">
    <location>
        <position position="76"/>
    </location>
    <ligand>
        <name>Ca(2+)</name>
        <dbReference type="ChEBI" id="CHEBI:29108"/>
        <label>1</label>
    </ligand>
</feature>
<dbReference type="SUPFAM" id="SSF48113">
    <property type="entry name" value="Heme-dependent peroxidases"/>
    <property type="match status" value="1"/>
</dbReference>
<feature type="signal peptide" evidence="17">
    <location>
        <begin position="1"/>
        <end position="20"/>
    </location>
</feature>
<evidence type="ECO:0000256" key="13">
    <source>
        <dbReference type="PIRSR" id="PIRSR600823-1"/>
    </source>
</evidence>
<evidence type="ECO:0000256" key="17">
    <source>
        <dbReference type="RuleBase" id="RU362060"/>
    </source>
</evidence>
<dbReference type="GO" id="GO:0046872">
    <property type="term" value="F:metal ion binding"/>
    <property type="evidence" value="ECO:0007669"/>
    <property type="project" value="UniProtKB-UniRule"/>
</dbReference>
<dbReference type="PROSITE" id="PS00435">
    <property type="entry name" value="PEROXIDASE_1"/>
    <property type="match status" value="1"/>
</dbReference>
<sequence length="329" mass="36213">MKTLAFLFLLSSGFWALAATADSYGLSYDYYSETCPQAETLIAETMKKIVKKDVTVPARMIRMHFHDCFVRGCDGSILLDSTPGNKAEKDAPPNNPSLKGFEVIDKLKAVLEHHCPGVVSCADILAYAARESVFLSGNGKVEQYKIRGGRKDGRISKDIDALNNLLPPTAEVDTLIQGYAAKGLSVEDLVTLSGGHTVGVSHCSSINGRQDNFKNTGRPDPTLDSHLASMLRGECRSSKGADPIVVMDRFTPLVLDNKYYVGLVQNKGLFTSDQTLLTNELTRKEVMENAYYPGVWEKKFVASMIKMGEIEVKTGNQGEVRKVCRRVNY</sequence>
<feature type="binding site" evidence="14">
    <location>
        <position position="248"/>
    </location>
    <ligand>
        <name>Ca(2+)</name>
        <dbReference type="ChEBI" id="CHEBI:29108"/>
        <label>2</label>
    </ligand>
</feature>
<feature type="active site" description="Proton acceptor" evidence="13">
    <location>
        <position position="66"/>
    </location>
</feature>
<evidence type="ECO:0000259" key="18">
    <source>
        <dbReference type="PROSITE" id="PS50873"/>
    </source>
</evidence>
<dbReference type="GO" id="GO:0042744">
    <property type="term" value="P:hydrogen peroxide catabolic process"/>
    <property type="evidence" value="ECO:0007669"/>
    <property type="project" value="UniProtKB-KW"/>
</dbReference>
<evidence type="ECO:0000256" key="14">
    <source>
        <dbReference type="PIRSR" id="PIRSR600823-3"/>
    </source>
</evidence>
<dbReference type="GO" id="GO:0005576">
    <property type="term" value="C:extracellular region"/>
    <property type="evidence" value="ECO:0007669"/>
    <property type="project" value="UniProtKB-SubCell"/>
</dbReference>
<dbReference type="FunFam" id="1.10.420.10:FF:000001">
    <property type="entry name" value="Peroxidase"/>
    <property type="match status" value="1"/>
</dbReference>
<dbReference type="InterPro" id="IPR002016">
    <property type="entry name" value="Haem_peroxidase"/>
</dbReference>
<evidence type="ECO:0000256" key="8">
    <source>
        <dbReference type="ARBA" id="ARBA00023002"/>
    </source>
</evidence>
<keyword evidence="11" id="KW-0325">Glycoprotein</keyword>
<evidence type="ECO:0000256" key="5">
    <source>
        <dbReference type="ARBA" id="ARBA00022617"/>
    </source>
</evidence>
<keyword evidence="19" id="KW-1185">Reference proteome</keyword>
<proteinExistence type="inferred from homology"/>
<dbReference type="Proteomes" id="UP000189703">
    <property type="component" value="Unplaced"/>
</dbReference>